<dbReference type="EMBL" id="CAXDID020000193">
    <property type="protein sequence ID" value="CAL6052692.1"/>
    <property type="molecule type" value="Genomic_DNA"/>
</dbReference>
<keyword evidence="3" id="KW-1185">Reference proteome</keyword>
<proteinExistence type="predicted"/>
<evidence type="ECO:0000313" key="3">
    <source>
        <dbReference type="Proteomes" id="UP001642409"/>
    </source>
</evidence>
<sequence>MKPSQVVLDNKPKFNQIYQGIPLQDVISYLYSSEDNRVQEYITPKGRYILGLYDFEQPSLFSACKRSSISVRVVVKPLIFIDLKKRKHILTQNTYIHVPFKQYLKSISNPDEVITLNQSTDNIFSNHSTNNSSREFSSNSTNMQRRNTQIIVQKCDIEVNDPAPRLVQNNVLNNKSLESFCQEKLNK</sequence>
<accession>A0AA86RCV3</accession>
<evidence type="ECO:0000313" key="1">
    <source>
        <dbReference type="EMBL" id="CAI9970787.1"/>
    </source>
</evidence>
<gene>
    <name evidence="2" type="ORF">HINF_LOCUS44974</name>
    <name evidence="1" type="ORF">HINF_LOCUS58432</name>
</gene>
<dbReference type="Proteomes" id="UP001642409">
    <property type="component" value="Unassembled WGS sequence"/>
</dbReference>
<comment type="caution">
    <text evidence="1">The sequence shown here is derived from an EMBL/GenBank/DDBJ whole genome shotgun (WGS) entry which is preliminary data.</text>
</comment>
<reference evidence="2 3" key="2">
    <citation type="submission" date="2024-07" db="EMBL/GenBank/DDBJ databases">
        <authorList>
            <person name="Akdeniz Z."/>
        </authorList>
    </citation>
    <scope>NUCLEOTIDE SEQUENCE [LARGE SCALE GENOMIC DNA]</scope>
</reference>
<reference evidence="1" key="1">
    <citation type="submission" date="2023-06" db="EMBL/GenBank/DDBJ databases">
        <authorList>
            <person name="Kurt Z."/>
        </authorList>
    </citation>
    <scope>NUCLEOTIDE SEQUENCE</scope>
</reference>
<evidence type="ECO:0000313" key="2">
    <source>
        <dbReference type="EMBL" id="CAL6052692.1"/>
    </source>
</evidence>
<dbReference type="AlphaFoldDB" id="A0AA86RCV3"/>
<protein>
    <submittedName>
        <fullName evidence="2">Hypothetical_protein</fullName>
    </submittedName>
</protein>
<organism evidence="1">
    <name type="scientific">Hexamita inflata</name>
    <dbReference type="NCBI Taxonomy" id="28002"/>
    <lineage>
        <taxon>Eukaryota</taxon>
        <taxon>Metamonada</taxon>
        <taxon>Diplomonadida</taxon>
        <taxon>Hexamitidae</taxon>
        <taxon>Hexamitinae</taxon>
        <taxon>Hexamita</taxon>
    </lineage>
</organism>
<dbReference type="EMBL" id="CATOUU010001083">
    <property type="protein sequence ID" value="CAI9970787.1"/>
    <property type="molecule type" value="Genomic_DNA"/>
</dbReference>
<name>A0AA86RCV3_9EUKA</name>